<dbReference type="Pfam" id="PF25198">
    <property type="entry name" value="Spore_GerAC_N"/>
    <property type="match status" value="1"/>
</dbReference>
<evidence type="ECO:0000256" key="3">
    <source>
        <dbReference type="ARBA" id="ARBA00022544"/>
    </source>
</evidence>
<reference evidence="11" key="1">
    <citation type="submission" date="2016-11" db="EMBL/GenBank/DDBJ databases">
        <authorList>
            <person name="Varghese N."/>
            <person name="Submissions S."/>
        </authorList>
    </citation>
    <scope>NUCLEOTIDE SEQUENCE [LARGE SCALE GENOMIC DNA]</scope>
    <source>
        <strain evidence="11">DSM 15449</strain>
    </source>
</reference>
<evidence type="ECO:0000256" key="7">
    <source>
        <dbReference type="ARBA" id="ARBA00023288"/>
    </source>
</evidence>
<dbReference type="Pfam" id="PF05504">
    <property type="entry name" value="Spore_GerAC"/>
    <property type="match status" value="1"/>
</dbReference>
<evidence type="ECO:0000313" key="11">
    <source>
        <dbReference type="Proteomes" id="UP000183954"/>
    </source>
</evidence>
<accession>A0A1M6FBF5</accession>
<keyword evidence="11" id="KW-1185">Reference proteome</keyword>
<evidence type="ECO:0000259" key="8">
    <source>
        <dbReference type="Pfam" id="PF05504"/>
    </source>
</evidence>
<evidence type="ECO:0000256" key="6">
    <source>
        <dbReference type="ARBA" id="ARBA00023139"/>
    </source>
</evidence>
<comment type="similarity">
    <text evidence="2">Belongs to the GerABKC lipoprotein family.</text>
</comment>
<dbReference type="GO" id="GO:0016020">
    <property type="term" value="C:membrane"/>
    <property type="evidence" value="ECO:0007669"/>
    <property type="project" value="UniProtKB-SubCell"/>
</dbReference>
<dbReference type="STRING" id="1121420.SAMN02746098_04911"/>
<evidence type="ECO:0000259" key="9">
    <source>
        <dbReference type="Pfam" id="PF25198"/>
    </source>
</evidence>
<keyword evidence="6" id="KW-0564">Palmitate</keyword>
<dbReference type="GO" id="GO:0009847">
    <property type="term" value="P:spore germination"/>
    <property type="evidence" value="ECO:0007669"/>
    <property type="project" value="InterPro"/>
</dbReference>
<evidence type="ECO:0000313" key="10">
    <source>
        <dbReference type="EMBL" id="SHI95040.1"/>
    </source>
</evidence>
<evidence type="ECO:0000256" key="5">
    <source>
        <dbReference type="ARBA" id="ARBA00023136"/>
    </source>
</evidence>
<dbReference type="InterPro" id="IPR046953">
    <property type="entry name" value="Spore_GerAC-like_C"/>
</dbReference>
<protein>
    <submittedName>
        <fullName evidence="10">Spore germination protein KC</fullName>
    </submittedName>
</protein>
<evidence type="ECO:0000256" key="2">
    <source>
        <dbReference type="ARBA" id="ARBA00007886"/>
    </source>
</evidence>
<dbReference type="Gene3D" id="3.30.300.210">
    <property type="entry name" value="Nutrient germinant receptor protein C, domain 3"/>
    <property type="match status" value="1"/>
</dbReference>
<comment type="subcellular location">
    <subcellularLocation>
        <location evidence="1">Membrane</location>
        <topology evidence="1">Lipid-anchor</topology>
    </subcellularLocation>
</comment>
<gene>
    <name evidence="10" type="ORF">SAMN02746098_04911</name>
</gene>
<evidence type="ECO:0000256" key="4">
    <source>
        <dbReference type="ARBA" id="ARBA00022729"/>
    </source>
</evidence>
<dbReference type="Proteomes" id="UP000183954">
    <property type="component" value="Unassembled WGS sequence"/>
</dbReference>
<feature type="domain" description="Spore germination GerAC-like C-terminal" evidence="8">
    <location>
        <begin position="207"/>
        <end position="373"/>
    </location>
</feature>
<dbReference type="Gene3D" id="6.20.190.10">
    <property type="entry name" value="Nutrient germinant receptor protein C, domain 1"/>
    <property type="match status" value="1"/>
</dbReference>
<keyword evidence="5" id="KW-0472">Membrane</keyword>
<proteinExistence type="inferred from homology"/>
<dbReference type="RefSeq" id="WP_073032980.1">
    <property type="nucleotide sequence ID" value="NZ_FQXJ01000030.1"/>
</dbReference>
<dbReference type="AlphaFoldDB" id="A0A1M6FBF5"/>
<dbReference type="PROSITE" id="PS51257">
    <property type="entry name" value="PROKAR_LIPOPROTEIN"/>
    <property type="match status" value="1"/>
</dbReference>
<keyword evidence="4" id="KW-0732">Signal</keyword>
<dbReference type="PANTHER" id="PTHR35789:SF1">
    <property type="entry name" value="SPORE GERMINATION PROTEIN B3"/>
    <property type="match status" value="1"/>
</dbReference>
<dbReference type="OrthoDB" id="9816067at2"/>
<organism evidence="10 11">
    <name type="scientific">Desulfosporosinus lacus DSM 15449</name>
    <dbReference type="NCBI Taxonomy" id="1121420"/>
    <lineage>
        <taxon>Bacteria</taxon>
        <taxon>Bacillati</taxon>
        <taxon>Bacillota</taxon>
        <taxon>Clostridia</taxon>
        <taxon>Eubacteriales</taxon>
        <taxon>Desulfitobacteriaceae</taxon>
        <taxon>Desulfosporosinus</taxon>
    </lineage>
</organism>
<feature type="domain" description="Spore germination protein N-terminal" evidence="9">
    <location>
        <begin position="25"/>
        <end position="194"/>
    </location>
</feature>
<keyword evidence="3" id="KW-0309">Germination</keyword>
<dbReference type="EMBL" id="FQXJ01000030">
    <property type="protein sequence ID" value="SHI95040.1"/>
    <property type="molecule type" value="Genomic_DNA"/>
</dbReference>
<dbReference type="NCBIfam" id="TIGR02887">
    <property type="entry name" value="spore_ger_x_C"/>
    <property type="match status" value="1"/>
</dbReference>
<dbReference type="InterPro" id="IPR008844">
    <property type="entry name" value="Spore_GerAC-like"/>
</dbReference>
<keyword evidence="7" id="KW-0449">Lipoprotein</keyword>
<dbReference type="PANTHER" id="PTHR35789">
    <property type="entry name" value="SPORE GERMINATION PROTEIN B3"/>
    <property type="match status" value="1"/>
</dbReference>
<dbReference type="InterPro" id="IPR038501">
    <property type="entry name" value="Spore_GerAC_C_sf"/>
</dbReference>
<dbReference type="InterPro" id="IPR057336">
    <property type="entry name" value="GerAC_N"/>
</dbReference>
<sequence>MKKTRIPLLALMILIISTVTTGCWNYREVDKMSIVAGVAVDKGQKDKFQITVEIIQVSAGKDTNMTSKTITMEGKTMFDAARNIISISGKRLYWSHAKVIILSKEIASQGVTEVIEWYNRDSETREDVRILISKGTSAKEVFAGQGSTDDIKSFVLEEMIKNQVSLSKAPMMDILKFNIESKTQGISTIIPTVNLLKKDGKMYPQIMGTAIIKNDKLVGFLDGEETKDLTFIRDEVKGGVLIEEMQANDVHTLVSLEIFKNKTKVTPVSDDQDIEINLNIDTTVAIDEINSSETIFNEEGRRELEESAENTLKERIESLIKKIQSEYNADIFGFGAKLRENDAQVWNDVGNNWDEVFKDLKVNVQTAVHIKNSAMLSKSSKEGD</sequence>
<evidence type="ECO:0000256" key="1">
    <source>
        <dbReference type="ARBA" id="ARBA00004635"/>
    </source>
</evidence>
<name>A0A1M6FBF5_9FIRM</name>